<sequence length="50" mass="5657">MSPKLPPLIHPHPKYPRYGIADVFEQGKQGLSQLFNPEGKKTKTKSIKPK</sequence>
<dbReference type="EMBL" id="LAZR01032295">
    <property type="protein sequence ID" value="KKL51311.1"/>
    <property type="molecule type" value="Genomic_DNA"/>
</dbReference>
<protein>
    <submittedName>
        <fullName evidence="2">Uncharacterized protein</fullName>
    </submittedName>
</protein>
<dbReference type="AlphaFoldDB" id="A0A0F9DCA2"/>
<evidence type="ECO:0000256" key="1">
    <source>
        <dbReference type="SAM" id="MobiDB-lite"/>
    </source>
</evidence>
<accession>A0A0F9DCA2</accession>
<organism evidence="2">
    <name type="scientific">marine sediment metagenome</name>
    <dbReference type="NCBI Taxonomy" id="412755"/>
    <lineage>
        <taxon>unclassified sequences</taxon>
        <taxon>metagenomes</taxon>
        <taxon>ecological metagenomes</taxon>
    </lineage>
</organism>
<proteinExistence type="predicted"/>
<evidence type="ECO:0000313" key="2">
    <source>
        <dbReference type="EMBL" id="KKL51311.1"/>
    </source>
</evidence>
<comment type="caution">
    <text evidence="2">The sequence shown here is derived from an EMBL/GenBank/DDBJ whole genome shotgun (WGS) entry which is preliminary data.</text>
</comment>
<reference evidence="2" key="1">
    <citation type="journal article" date="2015" name="Nature">
        <title>Complex archaea that bridge the gap between prokaryotes and eukaryotes.</title>
        <authorList>
            <person name="Spang A."/>
            <person name="Saw J.H."/>
            <person name="Jorgensen S.L."/>
            <person name="Zaremba-Niedzwiedzka K."/>
            <person name="Martijn J."/>
            <person name="Lind A.E."/>
            <person name="van Eijk R."/>
            <person name="Schleper C."/>
            <person name="Guy L."/>
            <person name="Ettema T.J."/>
        </authorList>
    </citation>
    <scope>NUCLEOTIDE SEQUENCE</scope>
</reference>
<gene>
    <name evidence="2" type="ORF">LCGC14_2296730</name>
</gene>
<feature type="region of interest" description="Disordered" evidence="1">
    <location>
        <begin position="31"/>
        <end position="50"/>
    </location>
</feature>
<name>A0A0F9DCA2_9ZZZZ</name>